<evidence type="ECO:0000313" key="2">
    <source>
        <dbReference type="Proteomes" id="UP001281147"/>
    </source>
</evidence>
<comment type="caution">
    <text evidence="1">The sequence shown here is derived from an EMBL/GenBank/DDBJ whole genome shotgun (WGS) entry which is preliminary data.</text>
</comment>
<proteinExistence type="predicted"/>
<reference evidence="1" key="1">
    <citation type="submission" date="2023-07" db="EMBL/GenBank/DDBJ databases">
        <title>Black Yeasts Isolated from many extreme environments.</title>
        <authorList>
            <person name="Coleine C."/>
            <person name="Stajich J.E."/>
            <person name="Selbmann L."/>
        </authorList>
    </citation>
    <scope>NUCLEOTIDE SEQUENCE</scope>
    <source>
        <strain evidence="1">CCFEE 5714</strain>
    </source>
</reference>
<gene>
    <name evidence="1" type="ORF">LTR37_005554</name>
</gene>
<organism evidence="1 2">
    <name type="scientific">Vermiconidia calcicola</name>
    <dbReference type="NCBI Taxonomy" id="1690605"/>
    <lineage>
        <taxon>Eukaryota</taxon>
        <taxon>Fungi</taxon>
        <taxon>Dikarya</taxon>
        <taxon>Ascomycota</taxon>
        <taxon>Pezizomycotina</taxon>
        <taxon>Dothideomycetes</taxon>
        <taxon>Dothideomycetidae</taxon>
        <taxon>Mycosphaerellales</taxon>
        <taxon>Extremaceae</taxon>
        <taxon>Vermiconidia</taxon>
    </lineage>
</organism>
<accession>A0ACC3NIR8</accession>
<keyword evidence="2" id="KW-1185">Reference proteome</keyword>
<sequence length="384" mass="43264">MKRSHEPSAGHSQPHKKHKHNDSQQRKHQHANGSPHSQHRPVSSDTHRHQEHREQRSLPYEEAITHLPPPTSPSAPIPPYTPFTIPANQLPPLPPITSPSLATAPFKHKSLLPSYNRSTSTTSEQELSYERLEFLGDAYIELLATRLIFSRFPSLPAGSQSQLRELLVKNETLAEYSRVYGFDKRVEVGAMEAMLEDGRKRNKGFNKVLGDVFEAYVAAVVLDDDGGGVEVVEKWLTALWAPKLLEAARNDRSYAYNPELALTHDADTADPSNLYNPTAKAELQKRLQPSRDVKLSYETYKDSVELKGDQLGQNRHFIALYLTGYGYERKLLGMGEGKNKVEAGNWAATEAMHGKCKELVEECEAKLAVIKEEKRKERERQEAA</sequence>
<protein>
    <submittedName>
        <fullName evidence="1">Uncharacterized protein</fullName>
    </submittedName>
</protein>
<dbReference type="Proteomes" id="UP001281147">
    <property type="component" value="Unassembled WGS sequence"/>
</dbReference>
<evidence type="ECO:0000313" key="1">
    <source>
        <dbReference type="EMBL" id="KAK3717783.1"/>
    </source>
</evidence>
<name>A0ACC3NIR8_9PEZI</name>
<dbReference type="EMBL" id="JAUTXU010000035">
    <property type="protein sequence ID" value="KAK3717783.1"/>
    <property type="molecule type" value="Genomic_DNA"/>
</dbReference>